<evidence type="ECO:0000313" key="3">
    <source>
        <dbReference type="Proteomes" id="UP001458880"/>
    </source>
</evidence>
<keyword evidence="1" id="KW-0472">Membrane</keyword>
<sequence length="68" mass="7702">MKCYEEVESEVSDIDEVSECDIESEHDTNSEFDAAKDDESDDEVAKNLVSFVIFPCVMIVELAYVKFA</sequence>
<comment type="caution">
    <text evidence="2">The sequence shown here is derived from an EMBL/GenBank/DDBJ whole genome shotgun (WGS) entry which is preliminary data.</text>
</comment>
<name>A0AAW1MGG7_POPJA</name>
<feature type="transmembrane region" description="Helical" evidence="1">
    <location>
        <begin position="48"/>
        <end position="65"/>
    </location>
</feature>
<accession>A0AAW1MGG7</accession>
<dbReference type="AlphaFoldDB" id="A0AAW1MGG7"/>
<dbReference type="Proteomes" id="UP001458880">
    <property type="component" value="Unassembled WGS sequence"/>
</dbReference>
<proteinExistence type="predicted"/>
<keyword evidence="1" id="KW-1133">Transmembrane helix</keyword>
<evidence type="ECO:0000313" key="2">
    <source>
        <dbReference type="EMBL" id="KAK9746776.1"/>
    </source>
</evidence>
<reference evidence="2 3" key="1">
    <citation type="journal article" date="2024" name="BMC Genomics">
        <title>De novo assembly and annotation of Popillia japonica's genome with initial clues to its potential as an invasive pest.</title>
        <authorList>
            <person name="Cucini C."/>
            <person name="Boschi S."/>
            <person name="Funari R."/>
            <person name="Cardaioli E."/>
            <person name="Iannotti N."/>
            <person name="Marturano G."/>
            <person name="Paoli F."/>
            <person name="Bruttini M."/>
            <person name="Carapelli A."/>
            <person name="Frati F."/>
            <person name="Nardi F."/>
        </authorList>
    </citation>
    <scope>NUCLEOTIDE SEQUENCE [LARGE SCALE GENOMIC DNA]</scope>
    <source>
        <strain evidence="2">DMR45628</strain>
    </source>
</reference>
<organism evidence="2 3">
    <name type="scientific">Popillia japonica</name>
    <name type="common">Japanese beetle</name>
    <dbReference type="NCBI Taxonomy" id="7064"/>
    <lineage>
        <taxon>Eukaryota</taxon>
        <taxon>Metazoa</taxon>
        <taxon>Ecdysozoa</taxon>
        <taxon>Arthropoda</taxon>
        <taxon>Hexapoda</taxon>
        <taxon>Insecta</taxon>
        <taxon>Pterygota</taxon>
        <taxon>Neoptera</taxon>
        <taxon>Endopterygota</taxon>
        <taxon>Coleoptera</taxon>
        <taxon>Polyphaga</taxon>
        <taxon>Scarabaeiformia</taxon>
        <taxon>Scarabaeidae</taxon>
        <taxon>Rutelinae</taxon>
        <taxon>Popillia</taxon>
    </lineage>
</organism>
<evidence type="ECO:0000256" key="1">
    <source>
        <dbReference type="SAM" id="Phobius"/>
    </source>
</evidence>
<keyword evidence="1" id="KW-0812">Transmembrane</keyword>
<protein>
    <recommendedName>
        <fullName evidence="4">Transmembrane protein</fullName>
    </recommendedName>
</protein>
<keyword evidence="3" id="KW-1185">Reference proteome</keyword>
<gene>
    <name evidence="2" type="ORF">QE152_g5869</name>
</gene>
<evidence type="ECO:0008006" key="4">
    <source>
        <dbReference type="Google" id="ProtNLM"/>
    </source>
</evidence>
<dbReference type="EMBL" id="JASPKY010000037">
    <property type="protein sequence ID" value="KAK9746776.1"/>
    <property type="molecule type" value="Genomic_DNA"/>
</dbReference>